<organism evidence="1 2">
    <name type="scientific">Thanatephorus cucumeris (strain AG1-IA)</name>
    <name type="common">Rice sheath blight fungus</name>
    <name type="synonym">Rhizoctonia solani</name>
    <dbReference type="NCBI Taxonomy" id="983506"/>
    <lineage>
        <taxon>Eukaryota</taxon>
        <taxon>Fungi</taxon>
        <taxon>Dikarya</taxon>
        <taxon>Basidiomycota</taxon>
        <taxon>Agaricomycotina</taxon>
        <taxon>Agaricomycetes</taxon>
        <taxon>Cantharellales</taxon>
        <taxon>Ceratobasidiaceae</taxon>
        <taxon>Rhizoctonia</taxon>
        <taxon>Rhizoctonia solani AG-1</taxon>
    </lineage>
</organism>
<comment type="caution">
    <text evidence="1">The sequence shown here is derived from an EMBL/GenBank/DDBJ whole genome shotgun (WGS) entry which is preliminary data.</text>
</comment>
<accession>L8WDR8</accession>
<dbReference type="AlphaFoldDB" id="L8WDR8"/>
<gene>
    <name evidence="1" type="ORF">AG1IA_09870</name>
</gene>
<dbReference type="Proteomes" id="UP000011668">
    <property type="component" value="Unassembled WGS sequence"/>
</dbReference>
<evidence type="ECO:0000313" key="2">
    <source>
        <dbReference type="Proteomes" id="UP000011668"/>
    </source>
</evidence>
<keyword evidence="2" id="KW-1185">Reference proteome</keyword>
<protein>
    <submittedName>
        <fullName evidence="1">Uncharacterized protein</fullName>
    </submittedName>
</protein>
<dbReference type="EMBL" id="AFRT01004319">
    <property type="protein sequence ID" value="ELU36100.1"/>
    <property type="molecule type" value="Genomic_DNA"/>
</dbReference>
<name>L8WDR8_THACA</name>
<proteinExistence type="predicted"/>
<dbReference type="HOGENOM" id="CLU_1504455_0_0_1"/>
<evidence type="ECO:0000313" key="1">
    <source>
        <dbReference type="EMBL" id="ELU36100.1"/>
    </source>
</evidence>
<reference evidence="1 2" key="1">
    <citation type="journal article" date="2013" name="Nat. Commun.">
        <title>The evolution and pathogenic mechanisms of the rice sheath blight pathogen.</title>
        <authorList>
            <person name="Zheng A."/>
            <person name="Lin R."/>
            <person name="Xu L."/>
            <person name="Qin P."/>
            <person name="Tang C."/>
            <person name="Ai P."/>
            <person name="Zhang D."/>
            <person name="Liu Y."/>
            <person name="Sun Z."/>
            <person name="Feng H."/>
            <person name="Wang Y."/>
            <person name="Chen Y."/>
            <person name="Liang X."/>
            <person name="Fu R."/>
            <person name="Li Q."/>
            <person name="Zhang J."/>
            <person name="Yu X."/>
            <person name="Xie Z."/>
            <person name="Ding L."/>
            <person name="Guan P."/>
            <person name="Tang J."/>
            <person name="Liang Y."/>
            <person name="Wang S."/>
            <person name="Deng Q."/>
            <person name="Li S."/>
            <person name="Zhu J."/>
            <person name="Wang L."/>
            <person name="Liu H."/>
            <person name="Li P."/>
        </authorList>
    </citation>
    <scope>NUCLEOTIDE SEQUENCE [LARGE SCALE GENOMIC DNA]</scope>
    <source>
        <strain evidence="2">AG-1 IA</strain>
    </source>
</reference>
<sequence length="179" mass="20059">MRAQWVSGKVNLVHPFSKGKVVQGYKRSRHLIKVPEHLIEHNAESVQCVILLKGESVQCNTVCQFSKWSLLAGEEKMSSEVSNLTLAQRVYCMSNHCGDQGNRQFQSSGRLSHNSAPHSQRRIIFSTASLARGLKFRPLGGRPGSLFSCFIKLPSLFESTLEIPNLFNIHSPRYFSPCA</sequence>